<evidence type="ECO:0000313" key="3">
    <source>
        <dbReference type="Proteomes" id="UP000655016"/>
    </source>
</evidence>
<dbReference type="Proteomes" id="UP000655016">
    <property type="component" value="Unassembled WGS sequence"/>
</dbReference>
<gene>
    <name evidence="2" type="ORF">GCM10011518_14580</name>
</gene>
<dbReference type="PANTHER" id="PTHR46889">
    <property type="entry name" value="TRANSPOSASE INSF FOR INSERTION SEQUENCE IS3B-RELATED"/>
    <property type="match status" value="1"/>
</dbReference>
<sequence>MKENKQSYSPDFKLKAVLLSFEKGSVAEVAQKFNITSHSLFNWRRSFIIHGAESFSVYGKGALRAEDKKVFELKTKIKKLNIQFDIIKGATEYLRHGPISTFQYIAENEDKYSSYLICKTLGVCLNSYNKWKYKYVSERQKWKMMVKEEITKIFLASKKRYGSRRITAELQKCGYELSSNTVLIYMRELDLYVSVRKNKTRTKK</sequence>
<reference evidence="3" key="1">
    <citation type="journal article" date="2019" name="Int. J. Syst. Evol. Microbiol.">
        <title>The Global Catalogue of Microorganisms (GCM) 10K type strain sequencing project: providing services to taxonomists for standard genome sequencing and annotation.</title>
        <authorList>
            <consortium name="The Broad Institute Genomics Platform"/>
            <consortium name="The Broad Institute Genome Sequencing Center for Infectious Disease"/>
            <person name="Wu L."/>
            <person name="Ma J."/>
        </authorList>
    </citation>
    <scope>NUCLEOTIDE SEQUENCE [LARGE SCALE GENOMIC DNA]</scope>
    <source>
        <strain evidence="3">CGMCC 1.16060</strain>
    </source>
</reference>
<dbReference type="Pfam" id="PF13276">
    <property type="entry name" value="HTH_21"/>
    <property type="match status" value="1"/>
</dbReference>
<dbReference type="SUPFAM" id="SSF46689">
    <property type="entry name" value="Homeodomain-like"/>
    <property type="match status" value="1"/>
</dbReference>
<accession>A0ABQ1TXM0</accession>
<dbReference type="InterPro" id="IPR002514">
    <property type="entry name" value="Transposase_8"/>
</dbReference>
<dbReference type="EMBL" id="BMKP01000002">
    <property type="protein sequence ID" value="GGF06360.1"/>
    <property type="molecule type" value="Genomic_DNA"/>
</dbReference>
<protein>
    <recommendedName>
        <fullName evidence="1">HTH-like domain-containing protein</fullName>
    </recommendedName>
</protein>
<keyword evidence="3" id="KW-1185">Reference proteome</keyword>
<evidence type="ECO:0000313" key="2">
    <source>
        <dbReference type="EMBL" id="GGF06360.1"/>
    </source>
</evidence>
<dbReference type="RefSeq" id="WP_163393274.1">
    <property type="nucleotide sequence ID" value="NZ_BMKP01000002.1"/>
</dbReference>
<evidence type="ECO:0000259" key="1">
    <source>
        <dbReference type="Pfam" id="PF13276"/>
    </source>
</evidence>
<proteinExistence type="predicted"/>
<feature type="domain" description="HTH-like" evidence="1">
    <location>
        <begin position="147"/>
        <end position="197"/>
    </location>
</feature>
<dbReference type="InterPro" id="IPR050900">
    <property type="entry name" value="Transposase_IS3/IS150/IS904"/>
</dbReference>
<dbReference type="InterPro" id="IPR025948">
    <property type="entry name" value="HTH-like_dom"/>
</dbReference>
<organism evidence="2 3">
    <name type="scientific">Flavobacterium limi</name>
    <dbReference type="NCBI Taxonomy" id="2045105"/>
    <lineage>
        <taxon>Bacteria</taxon>
        <taxon>Pseudomonadati</taxon>
        <taxon>Bacteroidota</taxon>
        <taxon>Flavobacteriia</taxon>
        <taxon>Flavobacteriales</taxon>
        <taxon>Flavobacteriaceae</taxon>
        <taxon>Flavobacterium</taxon>
    </lineage>
</organism>
<dbReference type="InterPro" id="IPR009057">
    <property type="entry name" value="Homeodomain-like_sf"/>
</dbReference>
<dbReference type="Pfam" id="PF01527">
    <property type="entry name" value="HTH_Tnp_1"/>
    <property type="match status" value="1"/>
</dbReference>
<name>A0ABQ1TXM0_9FLAO</name>
<dbReference type="PANTHER" id="PTHR46889:SF7">
    <property type="entry name" value="TRANSPOSASE FOR INSERTION SEQUENCE ELEMENT IS904"/>
    <property type="match status" value="1"/>
</dbReference>
<comment type="caution">
    <text evidence="2">The sequence shown here is derived from an EMBL/GenBank/DDBJ whole genome shotgun (WGS) entry which is preliminary data.</text>
</comment>